<dbReference type="InParanoid" id="A0A2P5FAS8"/>
<dbReference type="Proteomes" id="UP000237000">
    <property type="component" value="Unassembled WGS sequence"/>
</dbReference>
<gene>
    <name evidence="2" type="ORF">TorRG33x02_094040</name>
</gene>
<feature type="compositionally biased region" description="Basic and acidic residues" evidence="1">
    <location>
        <begin position="160"/>
        <end position="175"/>
    </location>
</feature>
<feature type="compositionally biased region" description="Acidic residues" evidence="1">
    <location>
        <begin position="364"/>
        <end position="373"/>
    </location>
</feature>
<feature type="compositionally biased region" description="Acidic residues" evidence="1">
    <location>
        <begin position="299"/>
        <end position="310"/>
    </location>
</feature>
<feature type="region of interest" description="Disordered" evidence="1">
    <location>
        <begin position="104"/>
        <end position="333"/>
    </location>
</feature>
<dbReference type="AlphaFoldDB" id="A0A2P5FAS8"/>
<feature type="region of interest" description="Disordered" evidence="1">
    <location>
        <begin position="350"/>
        <end position="407"/>
    </location>
</feature>
<reference evidence="3" key="1">
    <citation type="submission" date="2016-06" db="EMBL/GenBank/DDBJ databases">
        <title>Parallel loss of symbiosis genes in relatives of nitrogen-fixing non-legume Parasponia.</title>
        <authorList>
            <person name="Van Velzen R."/>
            <person name="Holmer R."/>
            <person name="Bu F."/>
            <person name="Rutten L."/>
            <person name="Van Zeijl A."/>
            <person name="Liu W."/>
            <person name="Santuari L."/>
            <person name="Cao Q."/>
            <person name="Sharma T."/>
            <person name="Shen D."/>
            <person name="Roswanjaya Y."/>
            <person name="Wardhani T."/>
            <person name="Kalhor M.S."/>
            <person name="Jansen J."/>
            <person name="Van den Hoogen J."/>
            <person name="Gungor B."/>
            <person name="Hartog M."/>
            <person name="Hontelez J."/>
            <person name="Verver J."/>
            <person name="Yang W.-C."/>
            <person name="Schijlen E."/>
            <person name="Repin R."/>
            <person name="Schilthuizen M."/>
            <person name="Schranz E."/>
            <person name="Heidstra R."/>
            <person name="Miyata K."/>
            <person name="Fedorova E."/>
            <person name="Kohlen W."/>
            <person name="Bisseling T."/>
            <person name="Smit S."/>
            <person name="Geurts R."/>
        </authorList>
    </citation>
    <scope>NUCLEOTIDE SEQUENCE [LARGE SCALE GENOMIC DNA]</scope>
    <source>
        <strain evidence="3">cv. RG33-2</strain>
    </source>
</reference>
<feature type="compositionally biased region" description="Basic and acidic residues" evidence="1">
    <location>
        <begin position="289"/>
        <end position="298"/>
    </location>
</feature>
<sequence>MSGQVHTRHLVLGRDPKQLELMQHKEEWAHGRADPPEYHENLDQVGRKKLPPSAHEEPVRTTRFVRVHFVHVLLRREQRREYDPPRAAPAVELRRLQRVVEPRPLGERVARDEHHGGDEPAYDRRPRLHHRAPGGYGREPAEEPVADVGDVPVAGEYPLPEERRQRGRAPGERGGHGGSPDGAPLPVVPSGVVRAQDLGERARVEPVPPEPQHEGPQHHEAGAVAPERDGPTRTPEPPDSRAFDQGSPEPSDASDHVHDSGSGEIDDPGSEEEVPVGFCGGGPAVDGPEPVRDDRVDEAGEEGGVDEVGDELGPLGDGAAGDAGGGDGEGPLVEEEAVVEVLAGDVVEAEEVPADEAVGGGAEGEGEAEEVVEEAAGGGVEDVGEHDVHGVLGADGAGAEHGEAELH</sequence>
<comment type="caution">
    <text evidence="2">The sequence shown here is derived from an EMBL/GenBank/DDBJ whole genome shotgun (WGS) entry which is preliminary data.</text>
</comment>
<proteinExistence type="predicted"/>
<organism evidence="2 3">
    <name type="scientific">Trema orientale</name>
    <name type="common">Charcoal tree</name>
    <name type="synonym">Celtis orientalis</name>
    <dbReference type="NCBI Taxonomy" id="63057"/>
    <lineage>
        <taxon>Eukaryota</taxon>
        <taxon>Viridiplantae</taxon>
        <taxon>Streptophyta</taxon>
        <taxon>Embryophyta</taxon>
        <taxon>Tracheophyta</taxon>
        <taxon>Spermatophyta</taxon>
        <taxon>Magnoliopsida</taxon>
        <taxon>eudicotyledons</taxon>
        <taxon>Gunneridae</taxon>
        <taxon>Pentapetalae</taxon>
        <taxon>rosids</taxon>
        <taxon>fabids</taxon>
        <taxon>Rosales</taxon>
        <taxon>Cannabaceae</taxon>
        <taxon>Trema</taxon>
    </lineage>
</organism>
<dbReference type="EMBL" id="JXTC01000048">
    <property type="protein sequence ID" value="PON94891.1"/>
    <property type="molecule type" value="Genomic_DNA"/>
</dbReference>
<feature type="compositionally biased region" description="Acidic residues" evidence="1">
    <location>
        <begin position="264"/>
        <end position="274"/>
    </location>
</feature>
<evidence type="ECO:0000313" key="2">
    <source>
        <dbReference type="EMBL" id="PON94891.1"/>
    </source>
</evidence>
<evidence type="ECO:0000256" key="1">
    <source>
        <dbReference type="SAM" id="MobiDB-lite"/>
    </source>
</evidence>
<feature type="compositionally biased region" description="Basic and acidic residues" evidence="1">
    <location>
        <begin position="211"/>
        <end position="242"/>
    </location>
</feature>
<feature type="compositionally biased region" description="Basic and acidic residues" evidence="1">
    <location>
        <begin position="104"/>
        <end position="125"/>
    </location>
</feature>
<feature type="compositionally biased region" description="Basic and acidic residues" evidence="1">
    <location>
        <begin position="398"/>
        <end position="407"/>
    </location>
</feature>
<name>A0A2P5FAS8_TREOI</name>
<protein>
    <submittedName>
        <fullName evidence="2">Uncharacterized protein</fullName>
    </submittedName>
</protein>
<keyword evidence="3" id="KW-1185">Reference proteome</keyword>
<accession>A0A2P5FAS8</accession>
<dbReference type="OrthoDB" id="1938105at2759"/>
<evidence type="ECO:0000313" key="3">
    <source>
        <dbReference type="Proteomes" id="UP000237000"/>
    </source>
</evidence>
<feature type="compositionally biased region" description="Gly residues" evidence="1">
    <location>
        <begin position="315"/>
        <end position="329"/>
    </location>
</feature>